<reference evidence="4" key="1">
    <citation type="journal article" date="2017" name="Nat. Commun.">
        <title>The asparagus genome sheds light on the origin and evolution of a young Y chromosome.</title>
        <authorList>
            <person name="Harkess A."/>
            <person name="Zhou J."/>
            <person name="Xu C."/>
            <person name="Bowers J.E."/>
            <person name="Van der Hulst R."/>
            <person name="Ayyampalayam S."/>
            <person name="Mercati F."/>
            <person name="Riccardi P."/>
            <person name="McKain M.R."/>
            <person name="Kakrana A."/>
            <person name="Tang H."/>
            <person name="Ray J."/>
            <person name="Groenendijk J."/>
            <person name="Arikit S."/>
            <person name="Mathioni S.M."/>
            <person name="Nakano M."/>
            <person name="Shan H."/>
            <person name="Telgmann-Rauber A."/>
            <person name="Kanno A."/>
            <person name="Yue Z."/>
            <person name="Chen H."/>
            <person name="Li W."/>
            <person name="Chen Y."/>
            <person name="Xu X."/>
            <person name="Zhang Y."/>
            <person name="Luo S."/>
            <person name="Chen H."/>
            <person name="Gao J."/>
            <person name="Mao Z."/>
            <person name="Pires J.C."/>
            <person name="Luo M."/>
            <person name="Kudrna D."/>
            <person name="Wing R.A."/>
            <person name="Meyers B.C."/>
            <person name="Yi K."/>
            <person name="Kong H."/>
            <person name="Lavrijsen P."/>
            <person name="Sunseri F."/>
            <person name="Falavigna A."/>
            <person name="Ye Y."/>
            <person name="Leebens-Mack J.H."/>
            <person name="Chen G."/>
        </authorList>
    </citation>
    <scope>NUCLEOTIDE SEQUENCE [LARGE SCALE GENOMIC DNA]</scope>
    <source>
        <strain evidence="4">cv. DH0086</strain>
    </source>
</reference>
<evidence type="ECO:0008006" key="5">
    <source>
        <dbReference type="Google" id="ProtNLM"/>
    </source>
</evidence>
<dbReference type="EMBL" id="CM007383">
    <property type="protein sequence ID" value="ONK75618.1"/>
    <property type="molecule type" value="Genomic_DNA"/>
</dbReference>
<accession>A0A5P1FB75</accession>
<gene>
    <name evidence="3" type="ORF">A4U43_C03F18780</name>
</gene>
<comment type="subcellular location">
    <subcellularLocation>
        <location evidence="1">Membrane</location>
    </subcellularLocation>
</comment>
<keyword evidence="4" id="KW-1185">Reference proteome</keyword>
<dbReference type="GO" id="GO:0005886">
    <property type="term" value="C:plasma membrane"/>
    <property type="evidence" value="ECO:0007669"/>
    <property type="project" value="TreeGrafter"/>
</dbReference>
<protein>
    <recommendedName>
        <fullName evidence="5">Late embryogenesis abundant protein LEA-2 subgroup domain-containing protein</fullName>
    </recommendedName>
</protein>
<evidence type="ECO:0000313" key="3">
    <source>
        <dbReference type="EMBL" id="ONK75618.1"/>
    </source>
</evidence>
<dbReference type="GO" id="GO:0098542">
    <property type="term" value="P:defense response to other organism"/>
    <property type="evidence" value="ECO:0007669"/>
    <property type="project" value="InterPro"/>
</dbReference>
<evidence type="ECO:0000256" key="1">
    <source>
        <dbReference type="ARBA" id="ARBA00004370"/>
    </source>
</evidence>
<dbReference type="AlphaFoldDB" id="A0A5P1FB75"/>
<dbReference type="Proteomes" id="UP000243459">
    <property type="component" value="Chromosome 3"/>
</dbReference>
<evidence type="ECO:0000256" key="2">
    <source>
        <dbReference type="ARBA" id="ARBA00023136"/>
    </source>
</evidence>
<organism evidence="3 4">
    <name type="scientific">Asparagus officinalis</name>
    <name type="common">Garden asparagus</name>
    <dbReference type="NCBI Taxonomy" id="4686"/>
    <lineage>
        <taxon>Eukaryota</taxon>
        <taxon>Viridiplantae</taxon>
        <taxon>Streptophyta</taxon>
        <taxon>Embryophyta</taxon>
        <taxon>Tracheophyta</taxon>
        <taxon>Spermatophyta</taxon>
        <taxon>Magnoliopsida</taxon>
        <taxon>Liliopsida</taxon>
        <taxon>Asparagales</taxon>
        <taxon>Asparagaceae</taxon>
        <taxon>Asparagoideae</taxon>
        <taxon>Asparagus</taxon>
    </lineage>
</organism>
<name>A0A5P1FB75_ASPOF</name>
<dbReference type="InterPro" id="IPR044839">
    <property type="entry name" value="NDR1-like"/>
</dbReference>
<proteinExistence type="predicted"/>
<evidence type="ECO:0000313" key="4">
    <source>
        <dbReference type="Proteomes" id="UP000243459"/>
    </source>
</evidence>
<sequence length="178" mass="19496">MLIVYAMIINAFVHLYYKPKYPTVSLTSVTVSSFTTSSKSSTISSDITLTVTLKNPNEDMDITYGGIDSHVLYHDDFIATNDYRSFVHNAGETISKVIRLVEEDGNVDAHTINAIDGDVANNHGVVKFEVKMEALLAFSKIHWIPELLAVSCPDVNIQFENGTTKGTMVGPAVTCSAF</sequence>
<dbReference type="Gramene" id="ONK75618">
    <property type="protein sequence ID" value="ONK75618"/>
    <property type="gene ID" value="A4U43_C03F18780"/>
</dbReference>
<dbReference type="OMA" id="KMIGPAR"/>
<dbReference type="PANTHER" id="PTHR31234:SF2">
    <property type="entry name" value="OS05G0199100 PROTEIN"/>
    <property type="match status" value="1"/>
</dbReference>
<dbReference type="PANTHER" id="PTHR31234">
    <property type="entry name" value="LATE EMBRYOGENESIS ABUNDANT (LEA) HYDROXYPROLINE-RICH GLYCOPROTEIN FAMILY"/>
    <property type="match status" value="1"/>
</dbReference>
<keyword evidence="2" id="KW-0472">Membrane</keyword>